<evidence type="ECO:0000256" key="1">
    <source>
        <dbReference type="SAM" id="MobiDB-lite"/>
    </source>
</evidence>
<dbReference type="EMBL" id="JAUSVU010000024">
    <property type="protein sequence ID" value="MDQ0536203.1"/>
    <property type="molecule type" value="Genomic_DNA"/>
</dbReference>
<evidence type="ECO:0000313" key="2">
    <source>
        <dbReference type="EMBL" id="MDQ0536203.1"/>
    </source>
</evidence>
<protein>
    <submittedName>
        <fullName evidence="2">Uncharacterized protein</fullName>
    </submittedName>
</protein>
<feature type="region of interest" description="Disordered" evidence="1">
    <location>
        <begin position="1"/>
        <end position="24"/>
    </location>
</feature>
<accession>A0ABU0MRU4</accession>
<proteinExistence type="predicted"/>
<dbReference type="RefSeq" id="WP_209988698.1">
    <property type="nucleotide sequence ID" value="NZ_JAGINO010000025.1"/>
</dbReference>
<feature type="region of interest" description="Disordered" evidence="1">
    <location>
        <begin position="45"/>
        <end position="90"/>
    </location>
</feature>
<gene>
    <name evidence="2" type="ORF">QO018_005097</name>
</gene>
<keyword evidence="3" id="KW-1185">Reference proteome</keyword>
<feature type="compositionally biased region" description="Basic and acidic residues" evidence="1">
    <location>
        <begin position="11"/>
        <end position="22"/>
    </location>
</feature>
<sequence length="90" mass="9768">MTRYTHPNPLRSDKEARQHHGAQDLSALVAQALAAGEATVKPVTAQDLRDSAERNAAALSKKRRAAARRGAEVRAAQKREAARRKEAAKS</sequence>
<name>A0ABU0MRU4_9PROT</name>
<organism evidence="2 3">
    <name type="scientific">Azospirillum picis</name>
    <dbReference type="NCBI Taxonomy" id="488438"/>
    <lineage>
        <taxon>Bacteria</taxon>
        <taxon>Pseudomonadati</taxon>
        <taxon>Pseudomonadota</taxon>
        <taxon>Alphaproteobacteria</taxon>
        <taxon>Rhodospirillales</taxon>
        <taxon>Azospirillaceae</taxon>
        <taxon>Azospirillum</taxon>
    </lineage>
</organism>
<reference evidence="2 3" key="1">
    <citation type="submission" date="2023-07" db="EMBL/GenBank/DDBJ databases">
        <title>Genomic Encyclopedia of Type Strains, Phase IV (KMG-IV): sequencing the most valuable type-strain genomes for metagenomic binning, comparative biology and taxonomic classification.</title>
        <authorList>
            <person name="Goeker M."/>
        </authorList>
    </citation>
    <scope>NUCLEOTIDE SEQUENCE [LARGE SCALE GENOMIC DNA]</scope>
    <source>
        <strain evidence="2 3">DSM 19922</strain>
    </source>
</reference>
<comment type="caution">
    <text evidence="2">The sequence shown here is derived from an EMBL/GenBank/DDBJ whole genome shotgun (WGS) entry which is preliminary data.</text>
</comment>
<evidence type="ECO:0000313" key="3">
    <source>
        <dbReference type="Proteomes" id="UP001244552"/>
    </source>
</evidence>
<feature type="compositionally biased region" description="Basic and acidic residues" evidence="1">
    <location>
        <begin position="69"/>
        <end position="90"/>
    </location>
</feature>
<dbReference type="Proteomes" id="UP001244552">
    <property type="component" value="Unassembled WGS sequence"/>
</dbReference>